<feature type="non-terminal residue" evidence="1">
    <location>
        <position position="247"/>
    </location>
</feature>
<dbReference type="EMBL" id="UINC01122949">
    <property type="protein sequence ID" value="SVC99079.1"/>
    <property type="molecule type" value="Genomic_DNA"/>
</dbReference>
<proteinExistence type="predicted"/>
<reference evidence="1" key="1">
    <citation type="submission" date="2018-05" db="EMBL/GenBank/DDBJ databases">
        <authorList>
            <person name="Lanie J.A."/>
            <person name="Ng W.-L."/>
            <person name="Kazmierczak K.M."/>
            <person name="Andrzejewski T.M."/>
            <person name="Davidsen T.M."/>
            <person name="Wayne K.J."/>
            <person name="Tettelin H."/>
            <person name="Glass J.I."/>
            <person name="Rusch D."/>
            <person name="Podicherti R."/>
            <person name="Tsui H.-C.T."/>
            <person name="Winkler M.E."/>
        </authorList>
    </citation>
    <scope>NUCLEOTIDE SEQUENCE</scope>
</reference>
<dbReference type="PROSITE" id="PS51257">
    <property type="entry name" value="PROKAR_LIPOPROTEIN"/>
    <property type="match status" value="1"/>
</dbReference>
<dbReference type="AlphaFoldDB" id="A0A382RN21"/>
<sequence>MKNILLLSLIVFLSCDMKIPEKDDFASWTTKIEVPMLEKTITFEDIIEDSLINPMDSLYTFTKEVEVDTVEVGDQLEIEDIQESFTQNVDDVTVEDSQVQERIGFDEVGVSPLNELIKSEIGTISLSPIPEDSTDGYTFSSIFPNYDDLTYKNHDIDPFDLDPVENLFSFNDFSHAEFSSGELMLTIFNNLVIPLGDIEITLKRAYDGADIDDAKVTISDIPIGARRSGTIDLEGKTLPGDIIVGVS</sequence>
<gene>
    <name evidence="1" type="ORF">METZ01_LOCUS351933</name>
</gene>
<evidence type="ECO:0000313" key="1">
    <source>
        <dbReference type="EMBL" id="SVC99079.1"/>
    </source>
</evidence>
<protein>
    <submittedName>
        <fullName evidence="1">Uncharacterized protein</fullName>
    </submittedName>
</protein>
<organism evidence="1">
    <name type="scientific">marine metagenome</name>
    <dbReference type="NCBI Taxonomy" id="408172"/>
    <lineage>
        <taxon>unclassified sequences</taxon>
        <taxon>metagenomes</taxon>
        <taxon>ecological metagenomes</taxon>
    </lineage>
</organism>
<accession>A0A382RN21</accession>
<name>A0A382RN21_9ZZZZ</name>